<evidence type="ECO:0000256" key="1">
    <source>
        <dbReference type="SAM" id="Phobius"/>
    </source>
</evidence>
<dbReference type="Proteomes" id="UP000632322">
    <property type="component" value="Unassembled WGS sequence"/>
</dbReference>
<dbReference type="EMBL" id="BMJG01000017">
    <property type="protein sequence ID" value="GGC48006.1"/>
    <property type="molecule type" value="Genomic_DNA"/>
</dbReference>
<evidence type="ECO:0000313" key="3">
    <source>
        <dbReference type="Proteomes" id="UP000632322"/>
    </source>
</evidence>
<feature type="transmembrane region" description="Helical" evidence="1">
    <location>
        <begin position="82"/>
        <end position="105"/>
    </location>
</feature>
<feature type="transmembrane region" description="Helical" evidence="1">
    <location>
        <begin position="29"/>
        <end position="50"/>
    </location>
</feature>
<keyword evidence="1" id="KW-0812">Transmembrane</keyword>
<evidence type="ECO:0008006" key="4">
    <source>
        <dbReference type="Google" id="ProtNLM"/>
    </source>
</evidence>
<name>A0ABQ1MZY9_9MICO</name>
<gene>
    <name evidence="2" type="ORF">GCM10010974_32890</name>
</gene>
<dbReference type="RefSeq" id="WP_229664226.1">
    <property type="nucleotide sequence ID" value="NZ_BMJG01000017.1"/>
</dbReference>
<comment type="caution">
    <text evidence="2">The sequence shown here is derived from an EMBL/GenBank/DDBJ whole genome shotgun (WGS) entry which is preliminary data.</text>
</comment>
<proteinExistence type="predicted"/>
<feature type="transmembrane region" description="Helical" evidence="1">
    <location>
        <begin position="186"/>
        <end position="209"/>
    </location>
</feature>
<organism evidence="2 3">
    <name type="scientific">Brevibacterium sediminis</name>
    <dbReference type="NCBI Taxonomy" id="1857024"/>
    <lineage>
        <taxon>Bacteria</taxon>
        <taxon>Bacillati</taxon>
        <taxon>Actinomycetota</taxon>
        <taxon>Actinomycetes</taxon>
        <taxon>Micrococcales</taxon>
        <taxon>Brevibacteriaceae</taxon>
        <taxon>Brevibacterium</taxon>
    </lineage>
</organism>
<keyword evidence="3" id="KW-1185">Reference proteome</keyword>
<accession>A0ABQ1MZY9</accession>
<reference evidence="3" key="1">
    <citation type="journal article" date="2019" name="Int. J. Syst. Evol. Microbiol.">
        <title>The Global Catalogue of Microorganisms (GCM) 10K type strain sequencing project: providing services to taxonomists for standard genome sequencing and annotation.</title>
        <authorList>
            <consortium name="The Broad Institute Genomics Platform"/>
            <consortium name="The Broad Institute Genome Sequencing Center for Infectious Disease"/>
            <person name="Wu L."/>
            <person name="Ma J."/>
        </authorList>
    </citation>
    <scope>NUCLEOTIDE SEQUENCE [LARGE SCALE GENOMIC DNA]</scope>
    <source>
        <strain evidence="3">CGMCC 1.15472</strain>
    </source>
</reference>
<feature type="transmembrane region" description="Helical" evidence="1">
    <location>
        <begin position="137"/>
        <end position="154"/>
    </location>
</feature>
<feature type="transmembrane region" description="Helical" evidence="1">
    <location>
        <begin position="112"/>
        <end position="131"/>
    </location>
</feature>
<sequence length="349" mass="38338">MTTNDTALHAQSAEPDALQARSRSRWIGILWALHWLLRIGLAMALLPYAWTKIYHVQMGYADYADAIVQYGEMSPMGLLWRFMAFSPTVQFLAGLAELLAVILLLFRRSAWLGALIAALDMSVVFLLNLTFDVPVKQLSGAMALVGLILLIPNVPRVVSFAFGRSVGPAVNGLIWHNRIFVRITRWVSPILAVVIIVGSGLATGISLNWGRPGAPEEISGVYTVTTSGKPALIEGTDHTTEDITQIAFGQIGSGKGKRMSVRYSDGDFQDGVYSVDGQSITAKLYPVRKGAQTLIRGSSGTVEFQYSEVGEGEFSLRAGESELTLRNDEERRFLFDRGFRWGPETPVNR</sequence>
<protein>
    <recommendedName>
        <fullName evidence="4">DoxX family protein</fullName>
    </recommendedName>
</protein>
<keyword evidence="1" id="KW-0472">Membrane</keyword>
<evidence type="ECO:0000313" key="2">
    <source>
        <dbReference type="EMBL" id="GGC48006.1"/>
    </source>
</evidence>
<keyword evidence="1" id="KW-1133">Transmembrane helix</keyword>